<evidence type="ECO:0000256" key="1">
    <source>
        <dbReference type="ARBA" id="ARBA00007047"/>
    </source>
</evidence>
<dbReference type="EMBL" id="DSJL01000007">
    <property type="protein sequence ID" value="HEF64581.1"/>
    <property type="molecule type" value="Genomic_DNA"/>
</dbReference>
<dbReference type="SMART" id="SM00882">
    <property type="entry name" value="CoA_trans"/>
    <property type="match status" value="1"/>
</dbReference>
<protein>
    <submittedName>
        <fullName evidence="3">3-oxoacid CoA-transferase subunit B</fullName>
    </submittedName>
</protein>
<dbReference type="Gene3D" id="3.40.1080.10">
    <property type="entry name" value="Glutaconate Coenzyme A-transferase"/>
    <property type="match status" value="1"/>
</dbReference>
<dbReference type="InterPro" id="IPR012791">
    <property type="entry name" value="3-oxoacid_CoA-transf_B"/>
</dbReference>
<keyword evidence="2 3" id="KW-0808">Transferase</keyword>
<dbReference type="InterPro" id="IPR037171">
    <property type="entry name" value="NagB/RpiA_transferase-like"/>
</dbReference>
<evidence type="ECO:0000313" key="3">
    <source>
        <dbReference type="EMBL" id="HEF64581.1"/>
    </source>
</evidence>
<evidence type="ECO:0000256" key="2">
    <source>
        <dbReference type="ARBA" id="ARBA00022679"/>
    </source>
</evidence>
<comment type="similarity">
    <text evidence="1">Belongs to the 3-oxoacid CoA-transferase subunit B family.</text>
</comment>
<dbReference type="GO" id="GO:0008410">
    <property type="term" value="F:CoA-transferase activity"/>
    <property type="evidence" value="ECO:0007669"/>
    <property type="project" value="InterPro"/>
</dbReference>
<dbReference type="NCBIfam" id="TIGR02428">
    <property type="entry name" value="pcaJ_scoB_fam"/>
    <property type="match status" value="1"/>
</dbReference>
<dbReference type="PANTHER" id="PTHR13707">
    <property type="entry name" value="KETOACID-COENZYME A TRANSFERASE"/>
    <property type="match status" value="1"/>
</dbReference>
<dbReference type="PANTHER" id="PTHR13707:SF60">
    <property type="entry name" value="ACETATE COA-TRANSFERASE SUBUNIT ALPHA"/>
    <property type="match status" value="1"/>
</dbReference>
<proteinExistence type="inferred from homology"/>
<dbReference type="SUPFAM" id="SSF100950">
    <property type="entry name" value="NagB/RpiA/CoA transferase-like"/>
    <property type="match status" value="1"/>
</dbReference>
<reference evidence="3" key="1">
    <citation type="journal article" date="2020" name="mSystems">
        <title>Genome- and Community-Level Interaction Insights into Carbon Utilization and Element Cycling Functions of Hydrothermarchaeota in Hydrothermal Sediment.</title>
        <authorList>
            <person name="Zhou Z."/>
            <person name="Liu Y."/>
            <person name="Xu W."/>
            <person name="Pan J."/>
            <person name="Luo Z.H."/>
            <person name="Li M."/>
        </authorList>
    </citation>
    <scope>NUCLEOTIDE SEQUENCE [LARGE SCALE GENOMIC DNA]</scope>
    <source>
        <strain evidence="3">SpSt-222</strain>
    </source>
</reference>
<accession>A0A7C1K0W4</accession>
<dbReference type="Pfam" id="PF01144">
    <property type="entry name" value="CoA_trans"/>
    <property type="match status" value="1"/>
</dbReference>
<dbReference type="InterPro" id="IPR004165">
    <property type="entry name" value="CoA_trans_fam_I"/>
</dbReference>
<sequence>MPLTREGIAYRIARDLPDGSFVNLGVGIPTLVARFVPPDRTILIHSENGILGAGPKAAPGEEDPDLVNANGDYVTLMPGASLFDHALSFTIIRGGHLTHAVLGALQVSRRGDLANWRIPGPRVPGVGGAMDIAVGAQQVWVATTHTTDQGEPKIVEECTYPLTAARCVRRIYTDLAVLRVEGEQLVLEELAPGVTVEEVLERTGTRLTVPDVVPIMEVPAEFAGIPLLAS</sequence>
<gene>
    <name evidence="3" type="ORF">ENP47_03090</name>
</gene>
<organism evidence="3">
    <name type="scientific">Thermomicrobium roseum</name>
    <dbReference type="NCBI Taxonomy" id="500"/>
    <lineage>
        <taxon>Bacteria</taxon>
        <taxon>Pseudomonadati</taxon>
        <taxon>Thermomicrobiota</taxon>
        <taxon>Thermomicrobia</taxon>
        <taxon>Thermomicrobiales</taxon>
        <taxon>Thermomicrobiaceae</taxon>
        <taxon>Thermomicrobium</taxon>
    </lineage>
</organism>
<name>A0A7C1K0W4_THERO</name>
<dbReference type="AlphaFoldDB" id="A0A7C1K0W4"/>
<comment type="caution">
    <text evidence="3">The sequence shown here is derived from an EMBL/GenBank/DDBJ whole genome shotgun (WGS) entry which is preliminary data.</text>
</comment>